<feature type="compositionally biased region" description="Basic and acidic residues" evidence="1">
    <location>
        <begin position="667"/>
        <end position="680"/>
    </location>
</feature>
<sequence>CGQACLRFGFLFVVCRPPATVSRVLSVCFQLVQRDRRNDFPSFAGMTGDARLKKKTRQAYGKKRRRPWNAPQKKAENVRPSSPDAAEAMHFDDGVQPRAPVVSETVYSPEPSCSTSSDRHVVESSGTSSIIQDRIDTTYYSVEESAECARNAASVKASLASQCATERKFKLLDVDMEDDRKENGTEFGIVDLGVIDSLFRLIACPECGEKSATFSKGKKEYGLCSKLVITCNSCDFRKERFSSPRVADETDAKIRPFEVNLRAMKAINSIGKGATALSDFFAVMNISHRGLHHKTYQSHMTLMKEACSATAAECEVASVARVKELYAEFGNVPGNVDVIYDGTWLTRGHSSHICVGCIIEMYSGLVIDHIVLSNFCLACTTGPKEGEAGRSAWLIQHAPLCQKNVDCNAGQMEVEAALRLFRRSLEKHKLRYTTMLSDGDSRTFHALTENAVYGYIKVAKKDCINHVHKRMGAALRTLVEKKKAQGGSLGGKGRLTQQKIKKITSYYGYALRSHRNDVPAMQRAVLATLKHMSSTDEAPKHDLCPEGPDSWCKYQRAVSKNEKPPPHKDSLPDFVSEALEPVFKRLSDGALLERCSDGITQNPSESLHSVIWQQAPKTQHASLRSVERAVAEAISRFNQGVTKSNVEIAEKLGYSAGYNLVRRSLEKDKNRLQKSQKEHFNSSTTKTKLAKRHKPAGDPAYSPGLL</sequence>
<feature type="non-terminal residue" evidence="4">
    <location>
        <position position="1"/>
    </location>
</feature>
<feature type="region of interest" description="Disordered" evidence="1">
    <location>
        <begin position="54"/>
        <end position="88"/>
    </location>
</feature>
<feature type="signal peptide" evidence="2">
    <location>
        <begin position="1"/>
        <end position="22"/>
    </location>
</feature>
<reference evidence="4" key="1">
    <citation type="submission" date="2012-11" db="EMBL/GenBank/DDBJ databases">
        <authorList>
            <person name="Lucero-Rivera Y.E."/>
            <person name="Tovar-Ramirez D."/>
        </authorList>
    </citation>
    <scope>NUCLEOTIDE SEQUENCE</scope>
    <source>
        <tissue evidence="4">Salivary gland</tissue>
    </source>
</reference>
<dbReference type="InterPro" id="IPR049012">
    <property type="entry name" value="Mutator_transp_dom"/>
</dbReference>
<feature type="chain" id="PRO_5003982028" description="Mutator-like transposase domain-containing protein" evidence="2">
    <location>
        <begin position="23"/>
        <end position="706"/>
    </location>
</feature>
<dbReference type="Pfam" id="PF20700">
    <property type="entry name" value="Mutator"/>
    <property type="match status" value="1"/>
</dbReference>
<name>L7MC32_RHIPC</name>
<evidence type="ECO:0000259" key="3">
    <source>
        <dbReference type="Pfam" id="PF20700"/>
    </source>
</evidence>
<feature type="compositionally biased region" description="Basic residues" evidence="1">
    <location>
        <begin position="54"/>
        <end position="67"/>
    </location>
</feature>
<reference evidence="4" key="2">
    <citation type="journal article" date="2015" name="J. Proteomics">
        <title>Sexual differences in the sialomes of the zebra tick, Rhipicephalus pulchellus.</title>
        <authorList>
            <person name="Tan A.W."/>
            <person name="Francischetti I.M."/>
            <person name="Slovak M."/>
            <person name="Kini R.M."/>
            <person name="Ribeiro J.M."/>
        </authorList>
    </citation>
    <scope>NUCLEOTIDE SEQUENCE</scope>
    <source>
        <tissue evidence="4">Salivary gland</tissue>
    </source>
</reference>
<feature type="region of interest" description="Disordered" evidence="1">
    <location>
        <begin position="667"/>
        <end position="706"/>
    </location>
</feature>
<evidence type="ECO:0000313" key="4">
    <source>
        <dbReference type="EMBL" id="JAA61796.1"/>
    </source>
</evidence>
<dbReference type="AlphaFoldDB" id="L7MC32"/>
<feature type="region of interest" description="Disordered" evidence="1">
    <location>
        <begin position="106"/>
        <end position="127"/>
    </location>
</feature>
<proteinExistence type="evidence at transcript level"/>
<organism evidence="4">
    <name type="scientific">Rhipicephalus pulchellus</name>
    <name type="common">Yellow backed tick</name>
    <name type="synonym">Dermacentor pulchellus</name>
    <dbReference type="NCBI Taxonomy" id="72859"/>
    <lineage>
        <taxon>Eukaryota</taxon>
        <taxon>Metazoa</taxon>
        <taxon>Ecdysozoa</taxon>
        <taxon>Arthropoda</taxon>
        <taxon>Chelicerata</taxon>
        <taxon>Arachnida</taxon>
        <taxon>Acari</taxon>
        <taxon>Parasitiformes</taxon>
        <taxon>Ixodida</taxon>
        <taxon>Ixodoidea</taxon>
        <taxon>Ixodidae</taxon>
        <taxon>Rhipicephalinae</taxon>
        <taxon>Rhipicephalus</taxon>
        <taxon>Rhipicephalus</taxon>
    </lineage>
</organism>
<feature type="domain" description="Mutator-like transposase" evidence="3">
    <location>
        <begin position="194"/>
        <end position="552"/>
    </location>
</feature>
<evidence type="ECO:0000256" key="2">
    <source>
        <dbReference type="SAM" id="SignalP"/>
    </source>
</evidence>
<keyword evidence="2" id="KW-0732">Signal</keyword>
<evidence type="ECO:0000256" key="1">
    <source>
        <dbReference type="SAM" id="MobiDB-lite"/>
    </source>
</evidence>
<dbReference type="PANTHER" id="PTHR33309">
    <property type="entry name" value="KERATIN, ULTRA HIGH-SULFUR MATRIX PROTEIN-LIKE"/>
    <property type="match status" value="1"/>
</dbReference>
<accession>L7MC32</accession>
<dbReference type="PANTHER" id="PTHR33309:SF3">
    <property type="entry name" value="CCHC-TYPE DOMAIN-CONTAINING PROTEIN"/>
    <property type="match status" value="1"/>
</dbReference>
<protein>
    <recommendedName>
        <fullName evidence="3">Mutator-like transposase domain-containing protein</fullName>
    </recommendedName>
</protein>
<dbReference type="EMBL" id="GACK01003238">
    <property type="protein sequence ID" value="JAA61796.1"/>
    <property type="molecule type" value="mRNA"/>
</dbReference>